<evidence type="ECO:0000313" key="3">
    <source>
        <dbReference type="Proteomes" id="UP000188320"/>
    </source>
</evidence>
<reference evidence="3" key="1">
    <citation type="submission" date="2017-01" db="EMBL/GenBank/DDBJ databases">
        <authorList>
            <person name="Wang Y."/>
            <person name="White M."/>
            <person name="Kvist S."/>
            <person name="Moncalvo J.-M."/>
        </authorList>
    </citation>
    <scope>NUCLEOTIDE SEQUENCE [LARGE SCALE GENOMIC DNA]</scope>
    <source>
        <strain evidence="3">COL-18-3</strain>
    </source>
</reference>
<comment type="caution">
    <text evidence="2">The sequence shown here is derived from an EMBL/GenBank/DDBJ whole genome shotgun (WGS) entry which is preliminary data.</text>
</comment>
<sequence>EEFAKVFDDPQRAQTANDAIRALKQGDSSVTMYASEFRRLIMDLDWNEAACVSQFSEGLNESVLDTLALFQTPTDLEGYINAAITVDARLTRRKEEKLRKRRGTQRIISTIPITEKTEYMQVDSAQRTVTQAERVLWF</sequence>
<keyword evidence="3" id="KW-1185">Reference proteome</keyword>
<dbReference type="AlphaFoldDB" id="A0A1R1PE41"/>
<accession>A0A1R1PE41</accession>
<proteinExistence type="predicted"/>
<dbReference type="OrthoDB" id="5151719at2759"/>
<dbReference type="Proteomes" id="UP000188320">
    <property type="component" value="Unassembled WGS sequence"/>
</dbReference>
<evidence type="ECO:0000313" key="2">
    <source>
        <dbReference type="EMBL" id="OMH79265.1"/>
    </source>
</evidence>
<organism evidence="2 3">
    <name type="scientific">Zancudomyces culisetae</name>
    <name type="common">Gut fungus</name>
    <name type="synonym">Smittium culisetae</name>
    <dbReference type="NCBI Taxonomy" id="1213189"/>
    <lineage>
        <taxon>Eukaryota</taxon>
        <taxon>Fungi</taxon>
        <taxon>Fungi incertae sedis</taxon>
        <taxon>Zoopagomycota</taxon>
        <taxon>Kickxellomycotina</taxon>
        <taxon>Harpellomycetes</taxon>
        <taxon>Harpellales</taxon>
        <taxon>Legeriomycetaceae</taxon>
        <taxon>Zancudomyces</taxon>
    </lineage>
</organism>
<dbReference type="PANTHER" id="PTHR15503">
    <property type="entry name" value="LDOC1 RELATED"/>
    <property type="match status" value="1"/>
</dbReference>
<dbReference type="InterPro" id="IPR005162">
    <property type="entry name" value="Retrotrans_gag_dom"/>
</dbReference>
<dbReference type="PANTHER" id="PTHR15503:SF22">
    <property type="entry name" value="TRANSPOSON TY3-I GAG POLYPROTEIN"/>
    <property type="match status" value="1"/>
</dbReference>
<gene>
    <name evidence="2" type="ORF">AX774_g7328</name>
</gene>
<feature type="domain" description="Retrotransposon gag" evidence="1">
    <location>
        <begin position="1"/>
        <end position="61"/>
    </location>
</feature>
<feature type="non-terminal residue" evidence="2">
    <location>
        <position position="1"/>
    </location>
</feature>
<dbReference type="Pfam" id="PF03732">
    <property type="entry name" value="Retrotrans_gag"/>
    <property type="match status" value="1"/>
</dbReference>
<protein>
    <submittedName>
        <fullName evidence="2">Retrotransposon-derived protein PEG10</fullName>
    </submittedName>
</protein>
<evidence type="ECO:0000259" key="1">
    <source>
        <dbReference type="Pfam" id="PF03732"/>
    </source>
</evidence>
<dbReference type="InterPro" id="IPR032567">
    <property type="entry name" value="RTL1-rel"/>
</dbReference>
<dbReference type="EMBL" id="LSSK01001613">
    <property type="protein sequence ID" value="OMH79265.1"/>
    <property type="molecule type" value="Genomic_DNA"/>
</dbReference>
<name>A0A1R1PE41_ZANCU</name>